<keyword evidence="1" id="KW-0472">Membrane</keyword>
<name>A0A8B6CY12_MYTGA</name>
<dbReference type="Pfam" id="PF12248">
    <property type="entry name" value="Methyltransf_FA"/>
    <property type="match status" value="1"/>
</dbReference>
<dbReference type="EMBL" id="UYJE01002570">
    <property type="protein sequence ID" value="VDI11906.1"/>
    <property type="molecule type" value="Genomic_DNA"/>
</dbReference>
<evidence type="ECO:0000313" key="3">
    <source>
        <dbReference type="EMBL" id="VDI11906.1"/>
    </source>
</evidence>
<reference evidence="3" key="1">
    <citation type="submission" date="2018-11" db="EMBL/GenBank/DDBJ databases">
        <authorList>
            <person name="Alioto T."/>
            <person name="Alioto T."/>
        </authorList>
    </citation>
    <scope>NUCLEOTIDE SEQUENCE</scope>
</reference>
<evidence type="ECO:0000256" key="1">
    <source>
        <dbReference type="SAM" id="Phobius"/>
    </source>
</evidence>
<dbReference type="OrthoDB" id="6157716at2759"/>
<organism evidence="3 4">
    <name type="scientific">Mytilus galloprovincialis</name>
    <name type="common">Mediterranean mussel</name>
    <dbReference type="NCBI Taxonomy" id="29158"/>
    <lineage>
        <taxon>Eukaryota</taxon>
        <taxon>Metazoa</taxon>
        <taxon>Spiralia</taxon>
        <taxon>Lophotrochozoa</taxon>
        <taxon>Mollusca</taxon>
        <taxon>Bivalvia</taxon>
        <taxon>Autobranchia</taxon>
        <taxon>Pteriomorphia</taxon>
        <taxon>Mytilida</taxon>
        <taxon>Mytiloidea</taxon>
        <taxon>Mytilidae</taxon>
        <taxon>Mytilinae</taxon>
        <taxon>Mytilus</taxon>
    </lineage>
</organism>
<proteinExistence type="predicted"/>
<evidence type="ECO:0000313" key="4">
    <source>
        <dbReference type="Proteomes" id="UP000596742"/>
    </source>
</evidence>
<evidence type="ECO:0000259" key="2">
    <source>
        <dbReference type="Pfam" id="PF12248"/>
    </source>
</evidence>
<dbReference type="Proteomes" id="UP000596742">
    <property type="component" value="Unassembled WGS sequence"/>
</dbReference>
<sequence length="287" mass="32669">MQRLFVGCLHTLRSVDAQMVKQFGGDQDKIQVHTGNAGAYSAGSPDVLDHVLFLNNSELFKDSLVFEFKGCKGARIYLTEQSGKDPNQTFYEILLIAGANDEVYLRRRENGISETINQFSVEDLLDCNNFRQLWISWHNGHLKFGKGGSIHTGEYYTWIDPNPFPIQSIGIMTGYGNTGDWIILIPEQLCLCSCEYKQKLKYWSTLNATNHTLEELREILKPVLLELQRNLTVDKKRLSSFVRKHNSAKDKRPSSEYIGYVGVIFISIVVGLVIFIDIVAIRNNLRT</sequence>
<keyword evidence="4" id="KW-1185">Reference proteome</keyword>
<keyword evidence="1" id="KW-1133">Transmembrane helix</keyword>
<keyword evidence="1" id="KW-0812">Transmembrane</keyword>
<dbReference type="InterPro" id="IPR022041">
    <property type="entry name" value="Methyltransf_FA"/>
</dbReference>
<dbReference type="AlphaFoldDB" id="A0A8B6CY12"/>
<feature type="domain" description="Farnesoic acid O-methyl transferase" evidence="2">
    <location>
        <begin position="63"/>
        <end position="183"/>
    </location>
</feature>
<gene>
    <name evidence="3" type="ORF">MGAL_10B066967</name>
</gene>
<feature type="transmembrane region" description="Helical" evidence="1">
    <location>
        <begin position="257"/>
        <end position="281"/>
    </location>
</feature>
<protein>
    <recommendedName>
        <fullName evidence="2">Farnesoic acid O-methyl transferase domain-containing protein</fullName>
    </recommendedName>
</protein>
<accession>A0A8B6CY12</accession>
<comment type="caution">
    <text evidence="3">The sequence shown here is derived from an EMBL/GenBank/DDBJ whole genome shotgun (WGS) entry which is preliminary data.</text>
</comment>